<proteinExistence type="predicted"/>
<evidence type="ECO:0000313" key="4">
    <source>
        <dbReference type="EMBL" id="CKR84093.1"/>
    </source>
</evidence>
<evidence type="ECO:0000313" key="9">
    <source>
        <dbReference type="Proteomes" id="UP000049023"/>
    </source>
</evidence>
<dbReference type="EMBL" id="CQQC01000064">
    <property type="protein sequence ID" value="CNU24955.1"/>
    <property type="molecule type" value="Genomic_DNA"/>
</dbReference>
<dbReference type="EMBL" id="CNFT01000006">
    <property type="protein sequence ID" value="CKQ74679.1"/>
    <property type="molecule type" value="Genomic_DNA"/>
</dbReference>
<evidence type="ECO:0000313" key="1">
    <source>
        <dbReference type="EMBL" id="CFE40446.1"/>
    </source>
</evidence>
<accession>A0A654TMH9</accession>
<dbReference type="Proteomes" id="UP000049023">
    <property type="component" value="Unassembled WGS sequence"/>
</dbReference>
<dbReference type="Proteomes" id="UP000050164">
    <property type="component" value="Unassembled WGS sequence"/>
</dbReference>
<evidence type="ECO:0000313" key="5">
    <source>
        <dbReference type="EMBL" id="CNU24955.1"/>
    </source>
</evidence>
<dbReference type="EMBL" id="CNFU01000444">
    <property type="protein sequence ID" value="CKR84093.1"/>
    <property type="molecule type" value="Genomic_DNA"/>
</dbReference>
<sequence>MQRGQRNAVVLGDVGDHLLVDLTGQQQVGPGGHRRQHRAQLRPALGDGRHRFTQQLDGVLKFPRVVQELLVELLLRVPASVCDSRQPGRFHETNQVGRHGKAHIMAAPLQLQADRCAGLDVAASPIAGHDKFHEFFMGVVSPNQSLANK</sequence>
<evidence type="ECO:0000313" key="8">
    <source>
        <dbReference type="Proteomes" id="UP000048289"/>
    </source>
</evidence>
<evidence type="ECO:0000313" key="10">
    <source>
        <dbReference type="Proteomes" id="UP000050164"/>
    </source>
</evidence>
<reference evidence="6 7" key="1">
    <citation type="submission" date="2015-03" db="EMBL/GenBank/DDBJ databases">
        <authorList>
            <consortium name="Pathogen Informatics"/>
        </authorList>
    </citation>
    <scope>NUCLEOTIDE SEQUENCE [LARGE SCALE GENOMIC DNA]</scope>
    <source>
        <strain evidence="3 10">Bir 185</strain>
        <strain evidence="4 9">Bir 187</strain>
        <strain evidence="5 6">D00501624</strain>
        <strain evidence="1 8">G09901357</strain>
        <strain evidence="2 7">H09601792</strain>
    </source>
</reference>
<dbReference type="AlphaFoldDB" id="A0A654TMH9"/>
<dbReference type="Proteomes" id="UP000046947">
    <property type="component" value="Unassembled WGS sequence"/>
</dbReference>
<dbReference type="EMBL" id="CFOH01000209">
    <property type="protein sequence ID" value="CFE49813.1"/>
    <property type="molecule type" value="Genomic_DNA"/>
</dbReference>
<organism evidence="2 7">
    <name type="scientific">Mycobacterium tuberculosis</name>
    <dbReference type="NCBI Taxonomy" id="1773"/>
    <lineage>
        <taxon>Bacteria</taxon>
        <taxon>Bacillati</taxon>
        <taxon>Actinomycetota</taxon>
        <taxon>Actinomycetes</taxon>
        <taxon>Mycobacteriales</taxon>
        <taxon>Mycobacteriaceae</taxon>
        <taxon>Mycobacterium</taxon>
        <taxon>Mycobacterium tuberculosis complex</taxon>
    </lineage>
</organism>
<evidence type="ECO:0000313" key="3">
    <source>
        <dbReference type="EMBL" id="CKQ74679.1"/>
    </source>
</evidence>
<gene>
    <name evidence="5" type="ORF">ERS007661_00352</name>
    <name evidence="1" type="ORF">ERS007681_02513</name>
    <name evidence="2" type="ORF">ERS007688_01571</name>
    <name evidence="3" type="ORF">ERS027659_00054</name>
    <name evidence="4" type="ORF">ERS027661_02193</name>
</gene>
<protein>
    <submittedName>
        <fullName evidence="2">Uncharacterized protein</fullName>
    </submittedName>
</protein>
<dbReference type="EMBL" id="CFOE01000338">
    <property type="protein sequence ID" value="CFE40446.1"/>
    <property type="molecule type" value="Genomic_DNA"/>
</dbReference>
<dbReference type="Proteomes" id="UP000039217">
    <property type="component" value="Unassembled WGS sequence"/>
</dbReference>
<dbReference type="Proteomes" id="UP000048289">
    <property type="component" value="Unassembled WGS sequence"/>
</dbReference>
<evidence type="ECO:0000313" key="6">
    <source>
        <dbReference type="Proteomes" id="UP000039217"/>
    </source>
</evidence>
<evidence type="ECO:0000313" key="2">
    <source>
        <dbReference type="EMBL" id="CFE49813.1"/>
    </source>
</evidence>
<name>A0A654TMH9_MYCTX</name>
<evidence type="ECO:0000313" key="7">
    <source>
        <dbReference type="Proteomes" id="UP000046947"/>
    </source>
</evidence>